<sequence>MENFHVEVIELDSSGGKLYPVLLWDQEDVILIDTGLPETLQQLIKKIEELGFPISSITKVILTHQDLDHMGNANYFEPFDTKIYASKIDTPYINGSKELLKFNVLKNKSNRTEIEDEIYQVIKKNMAKSHVDIDFELSEKNDEIIFEKIQVINTPGHTPGHISIYLPAEKVLIAGDAITISETGIQPPDINFCSDFNAAMESYKKIMNTDFNQIISYHDGKFMF</sequence>
<dbReference type="Pfam" id="PF00753">
    <property type="entry name" value="Lactamase_B"/>
    <property type="match status" value="1"/>
</dbReference>
<feature type="domain" description="Metallo-beta-lactamase" evidence="1">
    <location>
        <begin position="17"/>
        <end position="218"/>
    </location>
</feature>
<organism evidence="2 3">
    <name type="scientific">Enterococcus rivorum</name>
    <dbReference type="NCBI Taxonomy" id="762845"/>
    <lineage>
        <taxon>Bacteria</taxon>
        <taxon>Bacillati</taxon>
        <taxon>Bacillota</taxon>
        <taxon>Bacilli</taxon>
        <taxon>Lactobacillales</taxon>
        <taxon>Enterococcaceae</taxon>
        <taxon>Enterococcus</taxon>
    </lineage>
</organism>
<name>A0A1E5KUM9_9ENTE</name>
<dbReference type="SMART" id="SM00849">
    <property type="entry name" value="Lactamase_B"/>
    <property type="match status" value="1"/>
</dbReference>
<dbReference type="CDD" id="cd07721">
    <property type="entry name" value="yflN-like_MBL-fold"/>
    <property type="match status" value="1"/>
</dbReference>
<protein>
    <recommendedName>
        <fullName evidence="1">Metallo-beta-lactamase domain-containing protein</fullName>
    </recommendedName>
</protein>
<dbReference type="PANTHER" id="PTHR42951:SF15">
    <property type="entry name" value="METALLO-BETA-LACTAMASE SUPERFAMILY PROTEIN"/>
    <property type="match status" value="1"/>
</dbReference>
<dbReference type="SUPFAM" id="SSF56281">
    <property type="entry name" value="Metallo-hydrolase/oxidoreductase"/>
    <property type="match status" value="1"/>
</dbReference>
<evidence type="ECO:0000313" key="2">
    <source>
        <dbReference type="EMBL" id="OEH81582.1"/>
    </source>
</evidence>
<reference evidence="2 3" key="1">
    <citation type="submission" date="2016-09" db="EMBL/GenBank/DDBJ databases">
        <authorList>
            <person name="Capua I."/>
            <person name="De Benedictis P."/>
            <person name="Joannis T."/>
            <person name="Lombin L.H."/>
            <person name="Cattoli G."/>
        </authorList>
    </citation>
    <scope>NUCLEOTIDE SEQUENCE [LARGE SCALE GENOMIC DNA]</scope>
    <source>
        <strain evidence="2 3">LMG 25899</strain>
    </source>
</reference>
<accession>A0A1E5KUM9</accession>
<dbReference type="EMBL" id="MIEK01000043">
    <property type="protein sequence ID" value="OEH81582.1"/>
    <property type="molecule type" value="Genomic_DNA"/>
</dbReference>
<dbReference type="RefSeq" id="WP_069699454.1">
    <property type="nucleotide sequence ID" value="NZ_JAGGMA010000002.1"/>
</dbReference>
<proteinExistence type="predicted"/>
<dbReference type="PANTHER" id="PTHR42951">
    <property type="entry name" value="METALLO-BETA-LACTAMASE DOMAIN-CONTAINING"/>
    <property type="match status" value="1"/>
</dbReference>
<dbReference type="Proteomes" id="UP000095256">
    <property type="component" value="Unassembled WGS sequence"/>
</dbReference>
<dbReference type="STRING" id="762845.BCR26_16410"/>
<dbReference type="Gene3D" id="3.60.15.10">
    <property type="entry name" value="Ribonuclease Z/Hydroxyacylglutathione hydrolase-like"/>
    <property type="match status" value="1"/>
</dbReference>
<dbReference type="OrthoDB" id="9802897at2"/>
<evidence type="ECO:0000259" key="1">
    <source>
        <dbReference type="SMART" id="SM00849"/>
    </source>
</evidence>
<evidence type="ECO:0000313" key="3">
    <source>
        <dbReference type="Proteomes" id="UP000095256"/>
    </source>
</evidence>
<dbReference type="InterPro" id="IPR001279">
    <property type="entry name" value="Metallo-B-lactamas"/>
</dbReference>
<dbReference type="InterPro" id="IPR036866">
    <property type="entry name" value="RibonucZ/Hydroxyglut_hydro"/>
</dbReference>
<gene>
    <name evidence="2" type="ORF">BCR26_16410</name>
</gene>
<comment type="caution">
    <text evidence="2">The sequence shown here is derived from an EMBL/GenBank/DDBJ whole genome shotgun (WGS) entry which is preliminary data.</text>
</comment>
<keyword evidence="3" id="KW-1185">Reference proteome</keyword>
<dbReference type="AlphaFoldDB" id="A0A1E5KUM9"/>
<dbReference type="InterPro" id="IPR050855">
    <property type="entry name" value="NDM-1-like"/>
</dbReference>